<dbReference type="EMBL" id="CP002819">
    <property type="protein sequence ID" value="AEG68437.1"/>
    <property type="molecule type" value="Genomic_DNA"/>
</dbReference>
<proteinExistence type="predicted"/>
<name>F6FZS5_RALS8</name>
<evidence type="ECO:0000313" key="2">
    <source>
        <dbReference type="EMBL" id="AEG68437.1"/>
    </source>
</evidence>
<feature type="region of interest" description="Disordered" evidence="1">
    <location>
        <begin position="167"/>
        <end position="193"/>
    </location>
</feature>
<dbReference type="AlphaFoldDB" id="F6FZS5"/>
<gene>
    <name evidence="2" type="ordered locus">RSPO_c01136</name>
</gene>
<dbReference type="PATRIC" id="fig|1031711.3.peg.1113"/>
<dbReference type="HOGENOM" id="CLU_088953_0_1_4"/>
<sequence>MSTARSAGRARRLPPPGGERGLVMLTLLLALLLASIALLAGLDVWALQRQRQQEEELLFVGNQYRQAIERYYLTGRSLPTSIDDLIDDKRFPVPLHHLRRAYPDPITGRNDWQFLRDGTGIYGVRSNADGVPIKHANFPLRYASFVTAQTYAEWQFLYPVPGMGRRGGNGGPGLPPNLTIKPGHPSRPGHPVR</sequence>
<dbReference type="KEGG" id="rsn:RSPO_c01136"/>
<organism evidence="2 3">
    <name type="scientific">Ralstonia solanacearum (strain Po82)</name>
    <dbReference type="NCBI Taxonomy" id="1031711"/>
    <lineage>
        <taxon>Bacteria</taxon>
        <taxon>Pseudomonadati</taxon>
        <taxon>Pseudomonadota</taxon>
        <taxon>Betaproteobacteria</taxon>
        <taxon>Burkholderiales</taxon>
        <taxon>Burkholderiaceae</taxon>
        <taxon>Ralstonia</taxon>
        <taxon>Ralstonia solanacearum species complex</taxon>
    </lineage>
</organism>
<reference evidence="2 3" key="1">
    <citation type="journal article" date="2011" name="J. Bacteriol.">
        <title>Complete genome sequence of the plant pathogen Ralstonia solanacearum strain Po82.</title>
        <authorList>
            <person name="Xu J."/>
            <person name="Zheng H.J."/>
            <person name="Liu L."/>
            <person name="Pan Z.C."/>
            <person name="Prior P."/>
            <person name="Tang B."/>
            <person name="Xu J.S."/>
            <person name="Zhang H."/>
            <person name="Tian Q."/>
            <person name="Zhang L.Q."/>
            <person name="Feng J."/>
        </authorList>
    </citation>
    <scope>NUCLEOTIDE SEQUENCE [LARGE SCALE GENOMIC DNA]</scope>
    <source>
        <strain evidence="2 3">Po82</strain>
    </source>
</reference>
<dbReference type="eggNOG" id="COG2165">
    <property type="taxonomic scope" value="Bacteria"/>
</dbReference>
<accession>F6FZS5</accession>
<evidence type="ECO:0000313" key="3">
    <source>
        <dbReference type="Proteomes" id="UP000007953"/>
    </source>
</evidence>
<dbReference type="Proteomes" id="UP000007953">
    <property type="component" value="Chromosome"/>
</dbReference>
<evidence type="ECO:0000256" key="1">
    <source>
        <dbReference type="SAM" id="MobiDB-lite"/>
    </source>
</evidence>
<protein>
    <submittedName>
        <fullName evidence="2">Type II secretory pathway, pseudopilin pulg-related protein</fullName>
    </submittedName>
</protein>